<evidence type="ECO:0000256" key="6">
    <source>
        <dbReference type="ARBA" id="ARBA00022692"/>
    </source>
</evidence>
<dbReference type="HAMAP" id="MF_01006">
    <property type="entry name" value="Undec_diphosphatase"/>
    <property type="match status" value="1"/>
</dbReference>
<feature type="transmembrane region" description="Helical" evidence="17">
    <location>
        <begin position="131"/>
        <end position="150"/>
    </location>
</feature>
<evidence type="ECO:0000256" key="10">
    <source>
        <dbReference type="ARBA" id="ARBA00022989"/>
    </source>
</evidence>
<dbReference type="InterPro" id="IPR003824">
    <property type="entry name" value="UppP"/>
</dbReference>
<evidence type="ECO:0000256" key="9">
    <source>
        <dbReference type="ARBA" id="ARBA00022984"/>
    </source>
</evidence>
<gene>
    <name evidence="18" type="primary">bacA</name>
    <name evidence="17" type="synonym">uppP</name>
    <name evidence="18" type="ORF">KSZ_49010</name>
</gene>
<feature type="transmembrane region" description="Helical" evidence="17">
    <location>
        <begin position="54"/>
        <end position="74"/>
    </location>
</feature>
<dbReference type="Proteomes" id="UP000635565">
    <property type="component" value="Unassembled WGS sequence"/>
</dbReference>
<evidence type="ECO:0000256" key="13">
    <source>
        <dbReference type="ARBA" id="ARBA00023316"/>
    </source>
</evidence>
<evidence type="ECO:0000256" key="14">
    <source>
        <dbReference type="ARBA" id="ARBA00032707"/>
    </source>
</evidence>
<evidence type="ECO:0000256" key="15">
    <source>
        <dbReference type="ARBA" id="ARBA00032932"/>
    </source>
</evidence>
<reference evidence="18 19" key="1">
    <citation type="journal article" date="2021" name="Int. J. Syst. Evol. Microbiol.">
        <title>Reticulibacter mediterranei gen. nov., sp. nov., within the new family Reticulibacteraceae fam. nov., and Ktedonospora formicarum gen. nov., sp. nov., Ktedonobacter robiniae sp. nov., Dictyobacter formicarum sp. nov. and Dictyobacter arantiisoli sp. nov., belonging to the class Ktedonobacteria.</title>
        <authorList>
            <person name="Yabe S."/>
            <person name="Zheng Y."/>
            <person name="Wang C.M."/>
            <person name="Sakai Y."/>
            <person name="Abe K."/>
            <person name="Yokota A."/>
            <person name="Donadio S."/>
            <person name="Cavaletti L."/>
            <person name="Monciardini P."/>
        </authorList>
    </citation>
    <scope>NUCLEOTIDE SEQUENCE [LARGE SCALE GENOMIC DNA]</scope>
    <source>
        <strain evidence="18 19">SOSP1-9</strain>
    </source>
</reference>
<evidence type="ECO:0000256" key="17">
    <source>
        <dbReference type="HAMAP-Rule" id="MF_01006"/>
    </source>
</evidence>
<dbReference type="PANTHER" id="PTHR30622:SF4">
    <property type="entry name" value="UNDECAPRENYL-DIPHOSPHATASE"/>
    <property type="match status" value="1"/>
</dbReference>
<protein>
    <recommendedName>
        <fullName evidence="4 17">Undecaprenyl-diphosphatase</fullName>
        <ecNumber evidence="3 17">3.6.1.27</ecNumber>
    </recommendedName>
    <alternativeName>
        <fullName evidence="15 17">Bacitracin resistance protein</fullName>
    </alternativeName>
    <alternativeName>
        <fullName evidence="14 17">Undecaprenyl pyrophosphate phosphatase</fullName>
    </alternativeName>
</protein>
<comment type="catalytic activity">
    <reaction evidence="16 17">
        <text>di-trans,octa-cis-undecaprenyl diphosphate + H2O = di-trans,octa-cis-undecaprenyl phosphate + phosphate + H(+)</text>
        <dbReference type="Rhea" id="RHEA:28094"/>
        <dbReference type="ChEBI" id="CHEBI:15377"/>
        <dbReference type="ChEBI" id="CHEBI:15378"/>
        <dbReference type="ChEBI" id="CHEBI:43474"/>
        <dbReference type="ChEBI" id="CHEBI:58405"/>
        <dbReference type="ChEBI" id="CHEBI:60392"/>
        <dbReference type="EC" id="3.6.1.27"/>
    </reaction>
</comment>
<evidence type="ECO:0000256" key="2">
    <source>
        <dbReference type="ARBA" id="ARBA00010621"/>
    </source>
</evidence>
<dbReference type="EMBL" id="BNJJ01000014">
    <property type="protein sequence ID" value="GHO86895.1"/>
    <property type="molecule type" value="Genomic_DNA"/>
</dbReference>
<keyword evidence="7 17" id="KW-0378">Hydrolase</keyword>
<comment type="subcellular location">
    <subcellularLocation>
        <location evidence="1 17">Cell membrane</location>
        <topology evidence="1 17">Multi-pass membrane protein</topology>
    </subcellularLocation>
</comment>
<evidence type="ECO:0000313" key="18">
    <source>
        <dbReference type="EMBL" id="GHO86895.1"/>
    </source>
</evidence>
<feature type="transmembrane region" description="Helical" evidence="17">
    <location>
        <begin position="246"/>
        <end position="268"/>
    </location>
</feature>
<dbReference type="Pfam" id="PF02673">
    <property type="entry name" value="BacA"/>
    <property type="match status" value="1"/>
</dbReference>
<evidence type="ECO:0000313" key="19">
    <source>
        <dbReference type="Proteomes" id="UP000635565"/>
    </source>
</evidence>
<comment type="similarity">
    <text evidence="2 17">Belongs to the UppP family.</text>
</comment>
<name>A0ABQ3VM72_9CHLR</name>
<feature type="transmembrane region" description="Helical" evidence="17">
    <location>
        <begin position="280"/>
        <end position="299"/>
    </location>
</feature>
<evidence type="ECO:0000256" key="16">
    <source>
        <dbReference type="ARBA" id="ARBA00047594"/>
    </source>
</evidence>
<keyword evidence="5 17" id="KW-1003">Cell membrane</keyword>
<comment type="caution">
    <text evidence="18">The sequence shown here is derived from an EMBL/GenBank/DDBJ whole genome shotgun (WGS) entry which is preliminary data.</text>
</comment>
<dbReference type="EC" id="3.6.1.27" evidence="3 17"/>
<evidence type="ECO:0000256" key="7">
    <source>
        <dbReference type="ARBA" id="ARBA00022801"/>
    </source>
</evidence>
<accession>A0ABQ3VM72</accession>
<feature type="transmembrane region" description="Helical" evidence="17">
    <location>
        <begin position="100"/>
        <end position="119"/>
    </location>
</feature>
<organism evidence="18 19">
    <name type="scientific">Dictyobacter formicarum</name>
    <dbReference type="NCBI Taxonomy" id="2778368"/>
    <lineage>
        <taxon>Bacteria</taxon>
        <taxon>Bacillati</taxon>
        <taxon>Chloroflexota</taxon>
        <taxon>Ktedonobacteria</taxon>
        <taxon>Ktedonobacterales</taxon>
        <taxon>Dictyobacteraceae</taxon>
        <taxon>Dictyobacter</taxon>
    </lineage>
</organism>
<keyword evidence="10 17" id="KW-1133">Transmembrane helix</keyword>
<evidence type="ECO:0000256" key="11">
    <source>
        <dbReference type="ARBA" id="ARBA00023136"/>
    </source>
</evidence>
<evidence type="ECO:0000256" key="5">
    <source>
        <dbReference type="ARBA" id="ARBA00022475"/>
    </source>
</evidence>
<keyword evidence="13 17" id="KW-0961">Cell wall biogenesis/degradation</keyword>
<comment type="function">
    <text evidence="17">Catalyzes the dephosphorylation of undecaprenyl diphosphate (UPP). Confers resistance to bacitracin.</text>
</comment>
<comment type="miscellaneous">
    <text evidence="17">Bacitracin is thought to be involved in the inhibition of peptidoglycan synthesis by sequestering undecaprenyl diphosphate, thereby reducing the pool of lipid carrier available.</text>
</comment>
<evidence type="ECO:0000256" key="12">
    <source>
        <dbReference type="ARBA" id="ARBA00023251"/>
    </source>
</evidence>
<keyword evidence="19" id="KW-1185">Reference proteome</keyword>
<evidence type="ECO:0000256" key="4">
    <source>
        <dbReference type="ARBA" id="ARBA00021581"/>
    </source>
</evidence>
<dbReference type="RefSeq" id="WP_201364501.1">
    <property type="nucleotide sequence ID" value="NZ_BNJJ01000014.1"/>
</dbReference>
<feature type="transmembrane region" description="Helical" evidence="17">
    <location>
        <begin position="219"/>
        <end position="240"/>
    </location>
</feature>
<evidence type="ECO:0000256" key="1">
    <source>
        <dbReference type="ARBA" id="ARBA00004651"/>
    </source>
</evidence>
<keyword evidence="6 17" id="KW-0812">Transmembrane</keyword>
<keyword evidence="9 17" id="KW-0573">Peptidoglycan synthesis</keyword>
<evidence type="ECO:0000256" key="8">
    <source>
        <dbReference type="ARBA" id="ARBA00022960"/>
    </source>
</evidence>
<keyword evidence="12 17" id="KW-0046">Antibiotic resistance</keyword>
<keyword evidence="8 17" id="KW-0133">Cell shape</keyword>
<dbReference type="PANTHER" id="PTHR30622">
    <property type="entry name" value="UNDECAPRENYL-DIPHOSPHATASE"/>
    <property type="match status" value="1"/>
</dbReference>
<keyword evidence="11 17" id="KW-0472">Membrane</keyword>
<evidence type="ECO:0000256" key="3">
    <source>
        <dbReference type="ARBA" id="ARBA00012374"/>
    </source>
</evidence>
<sequence length="301" mass="32932">MDLMQIIKTVVLALLQGVTELFPISSLGHTVIIPNLVGWGDLAGGTACGGKSCFLPVVVALHLGTSIALIIYFWRDWLQVLKTLGNTVVTRKITRGTEEWVSWLIIVGTIPAGLLGVLLKNKLENLFSEPQIVAAFLFLNGSVLFIGEALRRRSEANLKSLPPREREAHFRSLKTLSLKEAILVGLAQSLALIPGFSRSGTTIVAGLGVRLTHEDAARYSFLLGTPIILAAAALEVPVLFHQKLFPFWLIIFGMMLSGVAAYLSTAFLTKYFEKGRLDPFAYYCWIVGLVTLVLFATVLHV</sequence>
<proteinExistence type="inferred from homology"/>